<evidence type="ECO:0000259" key="2">
    <source>
        <dbReference type="Pfam" id="PF03959"/>
    </source>
</evidence>
<keyword evidence="1" id="KW-0378">Hydrolase</keyword>
<sequence length="248" mass="27379">MHFLCLHGAIGNTDNITIQLAPLQKDLGEDATFHYINGPLSFIPPPGFEEYFGVGPHYRWADDGQAPEDSWIMRIRGNAAPSEDANNEDAMRELLGEGSCKNHPELMKYIYDALEKTPQIGGIIAYSEGAMAASTFILDEARRQQEEGRERQIKCAMFVGGWPAMKPNAGFILADDGGDEMIDIPTLHVVGANDPFRYGSEALYDICDPDTAEYFDMGKGHVIPRSGLVIGELSNALRELVKKTEPEE</sequence>
<dbReference type="InterPro" id="IPR050593">
    <property type="entry name" value="LovG"/>
</dbReference>
<dbReference type="GO" id="GO:0072330">
    <property type="term" value="P:monocarboxylic acid biosynthetic process"/>
    <property type="evidence" value="ECO:0007669"/>
    <property type="project" value="UniProtKB-ARBA"/>
</dbReference>
<dbReference type="OrthoDB" id="414698at2759"/>
<dbReference type="GO" id="GO:0005737">
    <property type="term" value="C:cytoplasm"/>
    <property type="evidence" value="ECO:0007669"/>
    <property type="project" value="TreeGrafter"/>
</dbReference>
<dbReference type="InterPro" id="IPR029058">
    <property type="entry name" value="AB_hydrolase_fold"/>
</dbReference>
<dbReference type="Pfam" id="PF03959">
    <property type="entry name" value="FSH1"/>
    <property type="match status" value="1"/>
</dbReference>
<evidence type="ECO:0000313" key="3">
    <source>
        <dbReference type="EMBL" id="OQD88819.1"/>
    </source>
</evidence>
<protein>
    <recommendedName>
        <fullName evidence="2">Serine hydrolase domain-containing protein</fullName>
    </recommendedName>
</protein>
<evidence type="ECO:0000313" key="4">
    <source>
        <dbReference type="Proteomes" id="UP000191672"/>
    </source>
</evidence>
<dbReference type="Gene3D" id="3.40.50.1820">
    <property type="entry name" value="alpha/beta hydrolase"/>
    <property type="match status" value="1"/>
</dbReference>
<keyword evidence="4" id="KW-1185">Reference proteome</keyword>
<comment type="caution">
    <text evidence="3">The sequence shown here is derived from an EMBL/GenBank/DDBJ whole genome shotgun (WGS) entry which is preliminary data.</text>
</comment>
<dbReference type="PANTHER" id="PTHR48070">
    <property type="entry name" value="ESTERASE OVCA2"/>
    <property type="match status" value="1"/>
</dbReference>
<dbReference type="AlphaFoldDB" id="A0A1V6QHV4"/>
<name>A0A1V6QHV4_9EURO</name>
<dbReference type="PANTHER" id="PTHR48070:SF4">
    <property type="entry name" value="ESTERASE ALNB"/>
    <property type="match status" value="1"/>
</dbReference>
<dbReference type="InterPro" id="IPR005645">
    <property type="entry name" value="FSH-like_dom"/>
</dbReference>
<gene>
    <name evidence="3" type="ORF">PENANT_c003G08074</name>
</gene>
<feature type="domain" description="Serine hydrolase" evidence="2">
    <location>
        <begin position="2"/>
        <end position="226"/>
    </location>
</feature>
<dbReference type="GO" id="GO:0017000">
    <property type="term" value="P:antibiotic biosynthetic process"/>
    <property type="evidence" value="ECO:0007669"/>
    <property type="project" value="UniProtKB-ARBA"/>
</dbReference>
<dbReference type="Proteomes" id="UP000191672">
    <property type="component" value="Unassembled WGS sequence"/>
</dbReference>
<dbReference type="GO" id="GO:0019748">
    <property type="term" value="P:secondary metabolic process"/>
    <property type="evidence" value="ECO:0007669"/>
    <property type="project" value="TreeGrafter"/>
</dbReference>
<dbReference type="SUPFAM" id="SSF53474">
    <property type="entry name" value="alpha/beta-Hydrolases"/>
    <property type="match status" value="1"/>
</dbReference>
<dbReference type="EMBL" id="MDYN01000003">
    <property type="protein sequence ID" value="OQD88819.1"/>
    <property type="molecule type" value="Genomic_DNA"/>
</dbReference>
<organism evidence="3 4">
    <name type="scientific">Penicillium antarcticum</name>
    <dbReference type="NCBI Taxonomy" id="416450"/>
    <lineage>
        <taxon>Eukaryota</taxon>
        <taxon>Fungi</taxon>
        <taxon>Dikarya</taxon>
        <taxon>Ascomycota</taxon>
        <taxon>Pezizomycotina</taxon>
        <taxon>Eurotiomycetes</taxon>
        <taxon>Eurotiomycetidae</taxon>
        <taxon>Eurotiales</taxon>
        <taxon>Aspergillaceae</taxon>
        <taxon>Penicillium</taxon>
    </lineage>
</organism>
<proteinExistence type="predicted"/>
<accession>A0A1V6QHV4</accession>
<dbReference type="GO" id="GO:0016787">
    <property type="term" value="F:hydrolase activity"/>
    <property type="evidence" value="ECO:0007669"/>
    <property type="project" value="UniProtKB-KW"/>
</dbReference>
<evidence type="ECO:0000256" key="1">
    <source>
        <dbReference type="ARBA" id="ARBA00022801"/>
    </source>
</evidence>
<dbReference type="GO" id="GO:0005634">
    <property type="term" value="C:nucleus"/>
    <property type="evidence" value="ECO:0007669"/>
    <property type="project" value="TreeGrafter"/>
</dbReference>
<reference evidence="4" key="1">
    <citation type="journal article" date="2017" name="Nat. Microbiol.">
        <title>Global analysis of biosynthetic gene clusters reveals vast potential of secondary metabolite production in Penicillium species.</title>
        <authorList>
            <person name="Nielsen J.C."/>
            <person name="Grijseels S."/>
            <person name="Prigent S."/>
            <person name="Ji B."/>
            <person name="Dainat J."/>
            <person name="Nielsen K.F."/>
            <person name="Frisvad J.C."/>
            <person name="Workman M."/>
            <person name="Nielsen J."/>
        </authorList>
    </citation>
    <scope>NUCLEOTIDE SEQUENCE [LARGE SCALE GENOMIC DNA]</scope>
    <source>
        <strain evidence="4">IBT 31811</strain>
    </source>
</reference>